<keyword evidence="7" id="KW-1185">Reference proteome</keyword>
<name>A0A212CUY0_CEREH</name>
<feature type="domain" description="CDC48" evidence="5">
    <location>
        <begin position="17"/>
        <end position="73"/>
    </location>
</feature>
<dbReference type="OrthoDB" id="9982946at2759"/>
<dbReference type="InterPro" id="IPR004201">
    <property type="entry name" value="Cdc48_dom2"/>
</dbReference>
<keyword evidence="4" id="KW-0378">Hydrolase</keyword>
<dbReference type="GO" id="GO:0043001">
    <property type="term" value="P:Golgi to plasma membrane protein transport"/>
    <property type="evidence" value="ECO:0007669"/>
    <property type="project" value="TreeGrafter"/>
</dbReference>
<comment type="catalytic activity">
    <reaction evidence="4">
        <text>ATP + H2O = ADP + phosphate + H(+)</text>
        <dbReference type="Rhea" id="RHEA:13065"/>
        <dbReference type="ChEBI" id="CHEBI:15377"/>
        <dbReference type="ChEBI" id="CHEBI:15378"/>
        <dbReference type="ChEBI" id="CHEBI:30616"/>
        <dbReference type="ChEBI" id="CHEBI:43474"/>
        <dbReference type="ChEBI" id="CHEBI:456216"/>
        <dbReference type="EC" id="3.6.4.6"/>
    </reaction>
</comment>
<evidence type="ECO:0000313" key="6">
    <source>
        <dbReference type="EMBL" id="OWK09752.1"/>
    </source>
</evidence>
<evidence type="ECO:0000259" key="5">
    <source>
        <dbReference type="SMART" id="SM01072"/>
    </source>
</evidence>
<evidence type="ECO:0000256" key="1">
    <source>
        <dbReference type="ARBA" id="ARBA00006914"/>
    </source>
</evidence>
<feature type="non-terminal residue" evidence="6">
    <location>
        <position position="77"/>
    </location>
</feature>
<dbReference type="SMART" id="SM01072">
    <property type="entry name" value="CDC48_2"/>
    <property type="match status" value="1"/>
</dbReference>
<dbReference type="InterPro" id="IPR039812">
    <property type="entry name" value="Vesicle-fus_ATPase"/>
</dbReference>
<dbReference type="EC" id="3.6.4.6" evidence="4"/>
<dbReference type="GO" id="GO:0005524">
    <property type="term" value="F:ATP binding"/>
    <property type="evidence" value="ECO:0007669"/>
    <property type="project" value="UniProtKB-UniRule"/>
</dbReference>
<dbReference type="InterPro" id="IPR029067">
    <property type="entry name" value="CDC48_domain_2-like_sf"/>
</dbReference>
<keyword evidence="3 4" id="KW-0067">ATP-binding</keyword>
<keyword evidence="4" id="KW-0931">ER-Golgi transport</keyword>
<dbReference type="PANTHER" id="PTHR23078">
    <property type="entry name" value="VESICULAR-FUSION PROTEIN NSF"/>
    <property type="match status" value="1"/>
</dbReference>
<proteinExistence type="inferred from homology"/>
<evidence type="ECO:0000256" key="4">
    <source>
        <dbReference type="RuleBase" id="RU367045"/>
    </source>
</evidence>
<dbReference type="AlphaFoldDB" id="A0A212CUY0"/>
<gene>
    <name evidence="6" type="ORF">Celaphus_00006408</name>
</gene>
<organism evidence="6 7">
    <name type="scientific">Cervus elaphus hippelaphus</name>
    <name type="common">European red deer</name>
    <dbReference type="NCBI Taxonomy" id="46360"/>
    <lineage>
        <taxon>Eukaryota</taxon>
        <taxon>Metazoa</taxon>
        <taxon>Chordata</taxon>
        <taxon>Craniata</taxon>
        <taxon>Vertebrata</taxon>
        <taxon>Euteleostomi</taxon>
        <taxon>Mammalia</taxon>
        <taxon>Eutheria</taxon>
        <taxon>Laurasiatheria</taxon>
        <taxon>Artiodactyla</taxon>
        <taxon>Ruminantia</taxon>
        <taxon>Pecora</taxon>
        <taxon>Cervidae</taxon>
        <taxon>Cervinae</taxon>
        <taxon>Cervus</taxon>
    </lineage>
</organism>
<dbReference type="GO" id="GO:0005795">
    <property type="term" value="C:Golgi stack"/>
    <property type="evidence" value="ECO:0007669"/>
    <property type="project" value="TreeGrafter"/>
</dbReference>
<keyword evidence="4" id="KW-0460">Magnesium</keyword>
<dbReference type="GO" id="GO:0006891">
    <property type="term" value="P:intra-Golgi vesicle-mediated transport"/>
    <property type="evidence" value="ECO:0007669"/>
    <property type="project" value="TreeGrafter"/>
</dbReference>
<evidence type="ECO:0000256" key="3">
    <source>
        <dbReference type="ARBA" id="ARBA00022840"/>
    </source>
</evidence>
<dbReference type="Gene3D" id="3.10.330.10">
    <property type="match status" value="1"/>
</dbReference>
<sequence>MTIEIDFLQKKSIDSNPYDTDKMAAEFIQQFNNQAFSVGQQLVFSFNEKLFGLLVKDIEAMDPSILKGEPATGKRQK</sequence>
<evidence type="ECO:0000313" key="7">
    <source>
        <dbReference type="Proteomes" id="UP000242450"/>
    </source>
</evidence>
<keyword evidence="2 4" id="KW-0547">Nucleotide-binding</keyword>
<dbReference type="GO" id="GO:0046872">
    <property type="term" value="F:metal ion binding"/>
    <property type="evidence" value="ECO:0007669"/>
    <property type="project" value="UniProtKB-UniRule"/>
</dbReference>
<dbReference type="SUPFAM" id="SSF54585">
    <property type="entry name" value="Cdc48 domain 2-like"/>
    <property type="match status" value="1"/>
</dbReference>
<comment type="cofactor">
    <cofactor evidence="4">
        <name>Mg(2+)</name>
        <dbReference type="ChEBI" id="CHEBI:18420"/>
    </cofactor>
    <text evidence="4">Binds 1 Mg(2+) ion per subunit.</text>
</comment>
<dbReference type="Pfam" id="PF02933">
    <property type="entry name" value="CDC48_2"/>
    <property type="match status" value="1"/>
</dbReference>
<comment type="similarity">
    <text evidence="1 4">Belongs to the AAA ATPase family.</text>
</comment>
<evidence type="ECO:0000256" key="2">
    <source>
        <dbReference type="ARBA" id="ARBA00022741"/>
    </source>
</evidence>
<reference evidence="6 7" key="1">
    <citation type="journal article" date="2018" name="Mol. Genet. Genomics">
        <title>The red deer Cervus elaphus genome CerEla1.0: sequencing, annotating, genes, and chromosomes.</title>
        <authorList>
            <person name="Bana N.A."/>
            <person name="Nyiri A."/>
            <person name="Nagy J."/>
            <person name="Frank K."/>
            <person name="Nagy T."/>
            <person name="Steger V."/>
            <person name="Schiller M."/>
            <person name="Lakatos P."/>
            <person name="Sugar L."/>
            <person name="Horn P."/>
            <person name="Barta E."/>
            <person name="Orosz L."/>
        </authorList>
    </citation>
    <scope>NUCLEOTIDE SEQUENCE [LARGE SCALE GENOMIC DNA]</scope>
    <source>
        <strain evidence="6">Hungarian</strain>
    </source>
</reference>
<dbReference type="GO" id="GO:0016887">
    <property type="term" value="F:ATP hydrolysis activity"/>
    <property type="evidence" value="ECO:0007669"/>
    <property type="project" value="InterPro"/>
</dbReference>
<keyword evidence="4" id="KW-0479">Metal-binding</keyword>
<comment type="caution">
    <text evidence="6">The sequence shown here is derived from an EMBL/GenBank/DDBJ whole genome shotgun (WGS) entry which is preliminary data.</text>
</comment>
<comment type="subcellular location">
    <subcellularLocation>
        <location evidence="4">Cytoplasm</location>
    </subcellularLocation>
</comment>
<dbReference type="EMBL" id="MKHE01000012">
    <property type="protein sequence ID" value="OWK09752.1"/>
    <property type="molecule type" value="Genomic_DNA"/>
</dbReference>
<dbReference type="Proteomes" id="UP000242450">
    <property type="component" value="Chromosome 12"/>
</dbReference>
<keyword evidence="4" id="KW-0653">Protein transport</keyword>
<dbReference type="FunFam" id="3.10.330.10:FF:000003">
    <property type="entry name" value="vesicle-fusing ATPase isoform X1"/>
    <property type="match status" value="1"/>
</dbReference>
<keyword evidence="4" id="KW-0963">Cytoplasm</keyword>
<keyword evidence="4" id="KW-0813">Transport</keyword>
<accession>A0A212CUY0</accession>
<protein>
    <recommendedName>
        <fullName evidence="4">Vesicle-fusing ATPase</fullName>
        <ecNumber evidence="4">3.6.4.6</ecNumber>
    </recommendedName>
</protein>
<dbReference type="GO" id="GO:0035494">
    <property type="term" value="P:SNARE complex disassembly"/>
    <property type="evidence" value="ECO:0007669"/>
    <property type="project" value="InterPro"/>
</dbReference>
<comment type="function">
    <text evidence="4">Required for vesicle-mediated transport. Catalyzes the fusion of transport vesicles within the Golgi cisternae. Is also required for transport from the endoplasmic reticulum to the Golgi stack. Seems to function as a fusion protein required for the delivery of cargo proteins to all compartments of the Golgi stack independent of vesicle origin.</text>
</comment>
<dbReference type="PANTHER" id="PTHR23078:SF3">
    <property type="entry name" value="VESICLE-FUSING ATPASE"/>
    <property type="match status" value="1"/>
</dbReference>